<dbReference type="RefSeq" id="XP_001318170.1">
    <property type="nucleotide sequence ID" value="XM_001318135.1"/>
</dbReference>
<gene>
    <name evidence="2" type="ORF">TVAG_087250</name>
</gene>
<evidence type="ECO:0000259" key="1">
    <source>
        <dbReference type="PROSITE" id="PS50197"/>
    </source>
</evidence>
<dbReference type="InterPro" id="IPR013320">
    <property type="entry name" value="ConA-like_dom_sf"/>
</dbReference>
<reference evidence="2" key="2">
    <citation type="journal article" date="2007" name="Science">
        <title>Draft genome sequence of the sexually transmitted pathogen Trichomonas vaginalis.</title>
        <authorList>
            <person name="Carlton J.M."/>
            <person name="Hirt R.P."/>
            <person name="Silva J.C."/>
            <person name="Delcher A.L."/>
            <person name="Schatz M."/>
            <person name="Zhao Q."/>
            <person name="Wortman J.R."/>
            <person name="Bidwell S.L."/>
            <person name="Alsmark U.C.M."/>
            <person name="Besteiro S."/>
            <person name="Sicheritz-Ponten T."/>
            <person name="Noel C.J."/>
            <person name="Dacks J.B."/>
            <person name="Foster P.G."/>
            <person name="Simillion C."/>
            <person name="Van de Peer Y."/>
            <person name="Miranda-Saavedra D."/>
            <person name="Barton G.J."/>
            <person name="Westrop G.D."/>
            <person name="Mueller S."/>
            <person name="Dessi D."/>
            <person name="Fiori P.L."/>
            <person name="Ren Q."/>
            <person name="Paulsen I."/>
            <person name="Zhang H."/>
            <person name="Bastida-Corcuera F.D."/>
            <person name="Simoes-Barbosa A."/>
            <person name="Brown M.T."/>
            <person name="Hayes R.D."/>
            <person name="Mukherjee M."/>
            <person name="Okumura C.Y."/>
            <person name="Schneider R."/>
            <person name="Smith A.J."/>
            <person name="Vanacova S."/>
            <person name="Villalvazo M."/>
            <person name="Haas B.J."/>
            <person name="Pertea M."/>
            <person name="Feldblyum T.V."/>
            <person name="Utterback T.R."/>
            <person name="Shu C.L."/>
            <person name="Osoegawa K."/>
            <person name="de Jong P.J."/>
            <person name="Hrdy I."/>
            <person name="Horvathova L."/>
            <person name="Zubacova Z."/>
            <person name="Dolezal P."/>
            <person name="Malik S.B."/>
            <person name="Logsdon J.M. Jr."/>
            <person name="Henze K."/>
            <person name="Gupta A."/>
            <person name="Wang C.C."/>
            <person name="Dunne R.L."/>
            <person name="Upcroft J.A."/>
            <person name="Upcroft P."/>
            <person name="White O."/>
            <person name="Salzberg S.L."/>
            <person name="Tang P."/>
            <person name="Chiu C.-H."/>
            <person name="Lee Y.-S."/>
            <person name="Embley T.M."/>
            <person name="Coombs G.H."/>
            <person name="Mottram J.C."/>
            <person name="Tachezy J."/>
            <person name="Fraser-Liggett C.M."/>
            <person name="Johnson P.J."/>
        </authorList>
    </citation>
    <scope>NUCLEOTIDE SEQUENCE [LARGE SCALE GENOMIC DNA]</scope>
    <source>
        <strain evidence="2">G3</strain>
    </source>
</reference>
<feature type="domain" description="BEACH" evidence="1">
    <location>
        <begin position="1822"/>
        <end position="2100"/>
    </location>
</feature>
<sequence length="2417" mass="280252">MVELLAENHLWSKILSLDNGNVVDIPELQVLVQSNTFPSISESEISQFSKGFSTIGSGVAAIKNLDYPFVFKPEILQQMMKYSDIEVIAPDFVISYFLNSYIAWSIGFLEGKYITEFYILLDALNFLIESKNEHIISHAKHLASSAFYHAFTHFANESPTSDFTKLISPIRDFYIANTDLTESSYDLIIKLAAILISPSDTKLNIQAAEYLSGIASMIESNPNFPGSIILSIQLLIEKSLLFLDKSSLSFHLRFSESLNTMALMESLEKFSDNIDQLFNSSTEKMEIPPPLPDIIANVPATESFTKLEWVSHLTFESEMTLPEFPSNLLTNKKCIDIIYQDFGERLLMISELVIADPVISKNFMAAWVNRICGSNRPYKYYDTLAAFVILIETTKLEIDYAPSITSLFLSPIFDDRVSIFYNSELSQQVNVIRQNVIDFYLELPNYLELLYSTLLILVPHPLCFAEFIYTLMSEKNFHKIPRSFANKILRLYYLYQNVEDLNIEQLRRVNIARASLLFAINEYLSKPGYEELISDLEFVTNFRALVYEDPVRWFALKYLFMYKDNSMVSLCINELFACFFSVSPQLPMNRMVIDILDFWFKLEQTDKKNLYCLHIHLLIKWIKEIPLSQYSNQYILKSLDIIRNSVDGKIKKQLRNEIYEIVTEKFQNYDDDLCITLFSFVASEKIGKNNLIFNFRNPKFLHTMLKIFSTGNVSLFLDILQKNLFESQIKRLECRDSKFDIELVDTLLNWIDNNSHTKEDVIMILNTIELITSGGCSSAFVYKFISTLCPKEGKFRAPYFDTIFTFFENLVNKYSFEPGAYVPVTYKTISSCFGFDNKMITDGFTVAFWLYIEDKGNMDFRILTMTDMSADKIEISVSGQIMRVEFKKSKFVIDQKFDLLHWCHCAFVFKNNMINFYFNGQKHSESVFNLENIYGGVDLIWSNPPFEADLCDNAARLGQVGFYSELSPSEISDIYNNGARVIVKSDKSYLIGLPHISKNNTLKMKFVKRENLDAKFVETPPTFNNGLIQTLKSVNGLTVLIPLLKYSRLENDDYFDRVISLIFKLINSGREYEREFENDFGFGQISAVLMSEKTLSFDLYQKFDFVSQKLLSPKLISNLNESILFNLDLWFKCSSEDLLKIVNLWFDKKMKVPLSELILSLRSYFYEQDVEKEYLKFPEIKRDENYLEARKIILKMIKKRAVRNVNNVQLQQMVGIALTSYDKQNAVEMVSVLKMIVMQVVEKANVTIFSCISNLQYLIGCGNEKLEFNIIEIFCHAHEMNMMQTIDPYMHFTVIALELKPNYGSQSLTEKILSLNDINTIPLLFVLAHNSNCLEMLFNRLDIKQKHMPHCWYFVLILVLCREKNLNVLKEGAKFLLKYIRKYQVLLNDIDTIGQIFGGHELFMNQILLILTEKGVDKELNQTIVNVFKNSFLSKPSCGLSSELQELMEETYGKETDELENDFCSFDHANQIRMKCSMSNRQGKIRKTQNLMALSFNSWLQPFVTKQTDLYFDNIIKNSYKPLKNKIFGLYVSFEGKFISREVFGRISKSLPYLNDVFSSNFQQKSKKEQQEKFFEVAQKINFEVNPNERIKEYIEKIVNASQVISKSLTPTEDPGLFSARNCIKFMDQIKRDQYECETIYKRQFNLFTVDSAPWARAVLSQDGKYRYKRDSVLCHGLIPVRMRKNYRFDNHESAKYKYESAKAQKQVKLDGGKVLKKKTAGFDSQEWECEVISLTKTQLALLSIIDDSISIQRNDLPVKVIRFQSIHSLLLKTWSQKPTAIEIIHVDGSSYFINFLNINAIDFLTEIEPAKLSSAKIVMQKDFMSFIADSNFTKNWLNHTISNFEYLLFLNFLSGRTFSSLCLYPFMPWVLKNYNCELDIKDTSIFRDFSRPIGNQEPEKDAKLDEDFNRLKSFGITPYHYNYAPIHPRIVCNWMVRMEPFTTIHITQGSNTFDEPQNIFDSIVKARKGNDFHECIPEFYFSPEFLKNENNFDFGQVNGEKISDVELPKWSTSPFDFIYKHRRLLECNYVRQHLNEWIDLIFGYKQKGEAAILARNVYLPEMYPEIWNNGNANKEQIELIHQTVGQMPQQLFVTPHPSATIKPLKVHEENWEYQLSETRIVMGHLNSVRNLVLASFVNTKKTGRTFRTKAFSHEKEDYNLADFSFNINFPEIWCYHPQGYLYCSDAVTVNLFQVKKQRVEQCFVHNSPITAMHCDTYNVVISDADSCVLVFKSSYMKEPRVTIKCYRSAIRSVFIQSSVYAVNAVMKDGNLVQINTSTKIVHSVHKVENNKVITCITPIWGLSIVCESKDILIFDVNGEYLKKVPIEKRIICLASARTPDFFDVIVAVDEDFNVWAFDAYFPEHKVLAAKIHSKPIQIAISTEEVFFTILCEDGYIRSFPLPPKAFYPDGVFDVEP</sequence>
<dbReference type="SUPFAM" id="SSF50729">
    <property type="entry name" value="PH domain-like"/>
    <property type="match status" value="1"/>
</dbReference>
<dbReference type="Proteomes" id="UP000001542">
    <property type="component" value="Unassembled WGS sequence"/>
</dbReference>
<evidence type="ECO:0000313" key="2">
    <source>
        <dbReference type="EMBL" id="EAY05947.1"/>
    </source>
</evidence>
<dbReference type="InParanoid" id="A2EN39"/>
<dbReference type="InterPro" id="IPR002052">
    <property type="entry name" value="DNA_methylase_N6_adenine_CS"/>
</dbReference>
<dbReference type="STRING" id="5722.A2EN39"/>
<dbReference type="EMBL" id="DS113436">
    <property type="protein sequence ID" value="EAY05947.1"/>
    <property type="molecule type" value="Genomic_DNA"/>
</dbReference>
<dbReference type="InterPro" id="IPR000409">
    <property type="entry name" value="BEACH_dom"/>
</dbReference>
<organism evidence="2 3">
    <name type="scientific">Trichomonas vaginalis (strain ATCC PRA-98 / G3)</name>
    <dbReference type="NCBI Taxonomy" id="412133"/>
    <lineage>
        <taxon>Eukaryota</taxon>
        <taxon>Metamonada</taxon>
        <taxon>Parabasalia</taxon>
        <taxon>Trichomonadida</taxon>
        <taxon>Trichomonadidae</taxon>
        <taxon>Trichomonas</taxon>
    </lineage>
</organism>
<dbReference type="eggNOG" id="KOG1786">
    <property type="taxonomic scope" value="Eukaryota"/>
</dbReference>
<dbReference type="InterPro" id="IPR036372">
    <property type="entry name" value="BEACH_dom_sf"/>
</dbReference>
<dbReference type="Gene3D" id="2.60.120.200">
    <property type="match status" value="1"/>
</dbReference>
<dbReference type="SUPFAM" id="SSF50978">
    <property type="entry name" value="WD40 repeat-like"/>
    <property type="match status" value="1"/>
</dbReference>
<dbReference type="KEGG" id="tva:4763819"/>
<dbReference type="VEuPathDB" id="TrichDB:TVAG_087250"/>
<dbReference type="InterPro" id="IPR036322">
    <property type="entry name" value="WD40_repeat_dom_sf"/>
</dbReference>
<dbReference type="PANTHER" id="PTHR13743:SF112">
    <property type="entry name" value="BEACH DOMAIN-CONTAINING PROTEIN"/>
    <property type="match status" value="1"/>
</dbReference>
<dbReference type="VEuPathDB" id="TrichDB:TVAGG3_0334700"/>
<dbReference type="OrthoDB" id="26681at2759"/>
<dbReference type="Pfam" id="PF13385">
    <property type="entry name" value="Laminin_G_3"/>
    <property type="match status" value="1"/>
</dbReference>
<dbReference type="SMR" id="A2EN39"/>
<dbReference type="Pfam" id="PF02138">
    <property type="entry name" value="Beach"/>
    <property type="match status" value="1"/>
</dbReference>
<dbReference type="PROSITE" id="PS50197">
    <property type="entry name" value="BEACH"/>
    <property type="match status" value="1"/>
</dbReference>
<reference evidence="2" key="1">
    <citation type="submission" date="2006-10" db="EMBL/GenBank/DDBJ databases">
        <authorList>
            <person name="Amadeo P."/>
            <person name="Zhao Q."/>
            <person name="Wortman J."/>
            <person name="Fraser-Liggett C."/>
            <person name="Carlton J."/>
        </authorList>
    </citation>
    <scope>NUCLEOTIDE SEQUENCE</scope>
    <source>
        <strain evidence="2">G3</strain>
    </source>
</reference>
<dbReference type="Gene3D" id="1.10.1540.10">
    <property type="entry name" value="BEACH domain"/>
    <property type="match status" value="1"/>
</dbReference>
<evidence type="ECO:0000313" key="3">
    <source>
        <dbReference type="Proteomes" id="UP000001542"/>
    </source>
</evidence>
<protein>
    <submittedName>
        <fullName evidence="2">Beige/BEACH domain containing protein</fullName>
    </submittedName>
</protein>
<dbReference type="SUPFAM" id="SSF81837">
    <property type="entry name" value="BEACH domain"/>
    <property type="match status" value="1"/>
</dbReference>
<dbReference type="CDD" id="cd06071">
    <property type="entry name" value="Beach"/>
    <property type="match status" value="1"/>
</dbReference>
<dbReference type="SUPFAM" id="SSF49899">
    <property type="entry name" value="Concanavalin A-like lectins/glucanases"/>
    <property type="match status" value="1"/>
</dbReference>
<dbReference type="GO" id="GO:0003676">
    <property type="term" value="F:nucleic acid binding"/>
    <property type="evidence" value="ECO:0007669"/>
    <property type="project" value="InterPro"/>
</dbReference>
<dbReference type="InterPro" id="IPR050865">
    <property type="entry name" value="BEACH_Domain"/>
</dbReference>
<dbReference type="SMART" id="SM01026">
    <property type="entry name" value="Beach"/>
    <property type="match status" value="1"/>
</dbReference>
<dbReference type="PANTHER" id="PTHR13743">
    <property type="entry name" value="BEIGE/BEACH-RELATED"/>
    <property type="match status" value="1"/>
</dbReference>
<dbReference type="GO" id="GO:0032259">
    <property type="term" value="P:methylation"/>
    <property type="evidence" value="ECO:0007669"/>
    <property type="project" value="InterPro"/>
</dbReference>
<dbReference type="GO" id="GO:0008168">
    <property type="term" value="F:methyltransferase activity"/>
    <property type="evidence" value="ECO:0007669"/>
    <property type="project" value="InterPro"/>
</dbReference>
<name>A2EN39_TRIV3</name>
<dbReference type="PROSITE" id="PS00092">
    <property type="entry name" value="N6_MTASE"/>
    <property type="match status" value="1"/>
</dbReference>
<accession>A2EN39</accession>
<proteinExistence type="predicted"/>
<keyword evidence="3" id="KW-1185">Reference proteome</keyword>